<dbReference type="Proteomes" id="UP000540656">
    <property type="component" value="Unassembled WGS sequence"/>
</dbReference>
<comment type="caution">
    <text evidence="2">The sequence shown here is derived from an EMBL/GenBank/DDBJ whole genome shotgun (WGS) entry which is preliminary data.</text>
</comment>
<evidence type="ECO:0000313" key="3">
    <source>
        <dbReference type="Proteomes" id="UP000540656"/>
    </source>
</evidence>
<dbReference type="SUPFAM" id="SSF52540">
    <property type="entry name" value="P-loop containing nucleoside triphosphate hydrolases"/>
    <property type="match status" value="1"/>
</dbReference>
<dbReference type="SMART" id="SM00382">
    <property type="entry name" value="AAA"/>
    <property type="match status" value="1"/>
</dbReference>
<name>A0A7Y9UT72_9ACTN</name>
<accession>A0A7Y9UT72</accession>
<dbReference type="InterPro" id="IPR027417">
    <property type="entry name" value="P-loop_NTPase"/>
</dbReference>
<evidence type="ECO:0000259" key="1">
    <source>
        <dbReference type="SMART" id="SM00382"/>
    </source>
</evidence>
<evidence type="ECO:0000313" key="2">
    <source>
        <dbReference type="EMBL" id="NYG57449.1"/>
    </source>
</evidence>
<dbReference type="RefSeq" id="WP_179500726.1">
    <property type="nucleotide sequence ID" value="NZ_JACCAA010000001.1"/>
</dbReference>
<feature type="domain" description="AAA+ ATPase" evidence="1">
    <location>
        <begin position="22"/>
        <end position="157"/>
    </location>
</feature>
<keyword evidence="3" id="KW-1185">Reference proteome</keyword>
<dbReference type="EMBL" id="JACCAA010000001">
    <property type="protein sequence ID" value="NYG57449.1"/>
    <property type="molecule type" value="Genomic_DNA"/>
</dbReference>
<gene>
    <name evidence="2" type="ORF">BJ980_000372</name>
</gene>
<reference evidence="2 3" key="1">
    <citation type="submission" date="2020-07" db="EMBL/GenBank/DDBJ databases">
        <title>Sequencing the genomes of 1000 actinobacteria strains.</title>
        <authorList>
            <person name="Klenk H.-P."/>
        </authorList>
    </citation>
    <scope>NUCLEOTIDE SEQUENCE [LARGE SCALE GENOMIC DNA]</scope>
    <source>
        <strain evidence="2 3">DSM 23819</strain>
    </source>
</reference>
<dbReference type="GO" id="GO:0016301">
    <property type="term" value="F:kinase activity"/>
    <property type="evidence" value="ECO:0007669"/>
    <property type="project" value="UniProtKB-KW"/>
</dbReference>
<proteinExistence type="predicted"/>
<dbReference type="InterPro" id="IPR003593">
    <property type="entry name" value="AAA+_ATPase"/>
</dbReference>
<organism evidence="2 3">
    <name type="scientific">Nocardioides daedukensis</name>
    <dbReference type="NCBI Taxonomy" id="634462"/>
    <lineage>
        <taxon>Bacteria</taxon>
        <taxon>Bacillati</taxon>
        <taxon>Actinomycetota</taxon>
        <taxon>Actinomycetes</taxon>
        <taxon>Propionibacteriales</taxon>
        <taxon>Nocardioidaceae</taxon>
        <taxon>Nocardioides</taxon>
    </lineage>
</organism>
<protein>
    <submittedName>
        <fullName evidence="2">Uridine kinase</fullName>
    </submittedName>
</protein>
<dbReference type="AlphaFoldDB" id="A0A7Y9UT72"/>
<sequence length="200" mass="21760">MGDPVVPQVLDLLRSRPTLPGGGRLLCIDGPAGSGKTTLADGVTDAFAGSSLVIRMDDLYLGWSGVDAALGPRVAEQITEPFAAGRPGSYRRFDWERNELAEQHDVSPVDLLVLEGVGSGARAIAPHRTALIWVSAPDDLRLSRGMARDRALHERDDVEWDVEEQRRHWDRFVVDEARHFVASGLPAAADLMVDGTRTIS</sequence>
<keyword evidence="2" id="KW-0808">Transferase</keyword>
<dbReference type="Gene3D" id="3.40.50.300">
    <property type="entry name" value="P-loop containing nucleotide triphosphate hydrolases"/>
    <property type="match status" value="1"/>
</dbReference>
<keyword evidence="2" id="KW-0418">Kinase</keyword>